<comment type="subcellular location">
    <subcellularLocation>
        <location evidence="1">Secreted</location>
    </subcellularLocation>
</comment>
<keyword evidence="4" id="KW-0732">Signal</keyword>
<accession>A0ABC8S173</accession>
<evidence type="ECO:0000313" key="9">
    <source>
        <dbReference type="Proteomes" id="UP001642360"/>
    </source>
</evidence>
<keyword evidence="5" id="KW-0378">Hydrolase</keyword>
<dbReference type="InterPro" id="IPR051238">
    <property type="entry name" value="GDSL_esterase/lipase"/>
</dbReference>
<dbReference type="InterPro" id="IPR001087">
    <property type="entry name" value="GDSL"/>
</dbReference>
<comment type="caution">
    <text evidence="8">The sequence shown here is derived from an EMBL/GenBank/DDBJ whole genome shotgun (WGS) entry which is preliminary data.</text>
</comment>
<dbReference type="GO" id="GO:0005576">
    <property type="term" value="C:extracellular region"/>
    <property type="evidence" value="ECO:0007669"/>
    <property type="project" value="UniProtKB-SubCell"/>
</dbReference>
<evidence type="ECO:0000256" key="7">
    <source>
        <dbReference type="ARBA" id="ARBA00023098"/>
    </source>
</evidence>
<dbReference type="PANTHER" id="PTHR45650">
    <property type="entry name" value="GDSL-LIKE LIPASE/ACYLHYDROLASE-RELATED"/>
    <property type="match status" value="1"/>
</dbReference>
<evidence type="ECO:0000256" key="4">
    <source>
        <dbReference type="ARBA" id="ARBA00022729"/>
    </source>
</evidence>
<gene>
    <name evidence="8" type="ORF">ILEXP_LOCUS17587</name>
</gene>
<evidence type="ECO:0000313" key="8">
    <source>
        <dbReference type="EMBL" id="CAK9149535.1"/>
    </source>
</evidence>
<name>A0ABC8S173_9AQUA</name>
<sequence>MVVKIARKITIHGLGKISCIPAELATHATNGSACVDTINNAVQLFDKRLKPLVDDLNKDLHDAKFIYINTTSITSGNLSDLGVLSPSQASGNNVSLFHSRLTLSLSHTHTRNRSSLCPVSVSLSSPSSHSSDIDTVSRQKELCEAIEDLI</sequence>
<dbReference type="EMBL" id="CAUOFW020001892">
    <property type="protein sequence ID" value="CAK9149535.1"/>
    <property type="molecule type" value="Genomic_DNA"/>
</dbReference>
<keyword evidence="3" id="KW-0964">Secreted</keyword>
<dbReference type="PANTHER" id="PTHR45650:SF9">
    <property type="entry name" value="SGNH HYDROLASE-TYPE ESTERASE DOMAIN-CONTAINING PROTEIN"/>
    <property type="match status" value="1"/>
</dbReference>
<comment type="similarity">
    <text evidence="2">Belongs to the 'GDSL' lipolytic enzyme family.</text>
</comment>
<keyword evidence="7" id="KW-0443">Lipid metabolism</keyword>
<dbReference type="GO" id="GO:0016042">
    <property type="term" value="P:lipid catabolic process"/>
    <property type="evidence" value="ECO:0007669"/>
    <property type="project" value="UniProtKB-KW"/>
</dbReference>
<protein>
    <submittedName>
        <fullName evidence="8">Uncharacterized protein</fullName>
    </submittedName>
</protein>
<dbReference type="Gene3D" id="3.40.50.1110">
    <property type="entry name" value="SGNH hydrolase"/>
    <property type="match status" value="1"/>
</dbReference>
<dbReference type="Proteomes" id="UP001642360">
    <property type="component" value="Unassembled WGS sequence"/>
</dbReference>
<keyword evidence="9" id="KW-1185">Reference proteome</keyword>
<evidence type="ECO:0000256" key="6">
    <source>
        <dbReference type="ARBA" id="ARBA00022963"/>
    </source>
</evidence>
<organism evidence="8 9">
    <name type="scientific">Ilex paraguariensis</name>
    <name type="common">yerba mate</name>
    <dbReference type="NCBI Taxonomy" id="185542"/>
    <lineage>
        <taxon>Eukaryota</taxon>
        <taxon>Viridiplantae</taxon>
        <taxon>Streptophyta</taxon>
        <taxon>Embryophyta</taxon>
        <taxon>Tracheophyta</taxon>
        <taxon>Spermatophyta</taxon>
        <taxon>Magnoliopsida</taxon>
        <taxon>eudicotyledons</taxon>
        <taxon>Gunneridae</taxon>
        <taxon>Pentapetalae</taxon>
        <taxon>asterids</taxon>
        <taxon>campanulids</taxon>
        <taxon>Aquifoliales</taxon>
        <taxon>Aquifoliaceae</taxon>
        <taxon>Ilex</taxon>
    </lineage>
</organism>
<dbReference type="InterPro" id="IPR036514">
    <property type="entry name" value="SGNH_hydro_sf"/>
</dbReference>
<dbReference type="Pfam" id="PF00657">
    <property type="entry name" value="Lipase_GDSL"/>
    <property type="match status" value="1"/>
</dbReference>
<evidence type="ECO:0000256" key="2">
    <source>
        <dbReference type="ARBA" id="ARBA00008668"/>
    </source>
</evidence>
<evidence type="ECO:0000256" key="1">
    <source>
        <dbReference type="ARBA" id="ARBA00004613"/>
    </source>
</evidence>
<evidence type="ECO:0000256" key="3">
    <source>
        <dbReference type="ARBA" id="ARBA00022525"/>
    </source>
</evidence>
<reference evidence="8 9" key="1">
    <citation type="submission" date="2024-02" db="EMBL/GenBank/DDBJ databases">
        <authorList>
            <person name="Vignale AGUSTIN F."/>
            <person name="Sosa J E."/>
            <person name="Modenutti C."/>
        </authorList>
    </citation>
    <scope>NUCLEOTIDE SEQUENCE [LARGE SCALE GENOMIC DNA]</scope>
</reference>
<dbReference type="GO" id="GO:0016787">
    <property type="term" value="F:hydrolase activity"/>
    <property type="evidence" value="ECO:0007669"/>
    <property type="project" value="UniProtKB-KW"/>
</dbReference>
<evidence type="ECO:0000256" key="5">
    <source>
        <dbReference type="ARBA" id="ARBA00022801"/>
    </source>
</evidence>
<proteinExistence type="inferred from homology"/>
<dbReference type="AlphaFoldDB" id="A0ABC8S173"/>
<keyword evidence="6" id="KW-0442">Lipid degradation</keyword>